<keyword evidence="2" id="KW-1185">Reference proteome</keyword>
<reference evidence="1 2" key="1">
    <citation type="submission" date="2022-09" db="EMBL/GenBank/DDBJ databases">
        <title>Xylan utilization by haloarchaea-nanohaloarchaea associations.</title>
        <authorList>
            <person name="Yakimov M."/>
        </authorList>
    </citation>
    <scope>NUCLEOTIDE SEQUENCE [LARGE SCALE GENOMIC DNA]</scope>
    <source>
        <strain evidence="1 2">SVXNc</strain>
    </source>
</reference>
<accession>A0ABY8CE69</accession>
<proteinExistence type="predicted"/>
<sequence>MEKHEGKENFDTYDLSQGFKLCKWKRPANMPDIVSKAAESKELFMKDGEKDGKKKWMLTETGEEYVESLK</sequence>
<dbReference type="EMBL" id="CP104395">
    <property type="protein sequence ID" value="WEL19518.1"/>
    <property type="molecule type" value="Genomic_DNA"/>
</dbReference>
<dbReference type="Proteomes" id="UP001218034">
    <property type="component" value="Chromosome"/>
</dbReference>
<evidence type="ECO:0000313" key="2">
    <source>
        <dbReference type="Proteomes" id="UP001218034"/>
    </source>
</evidence>
<evidence type="ECO:0000313" key="1">
    <source>
        <dbReference type="EMBL" id="WEL19518.1"/>
    </source>
</evidence>
<gene>
    <name evidence="1" type="ORF">SVXNc_0498</name>
</gene>
<protein>
    <submittedName>
        <fullName evidence="1">Uncharacterized protein</fullName>
    </submittedName>
</protein>
<organism evidence="1 2">
    <name type="scientific">Candidatus Nanohalococcus occultus</name>
    <dbReference type="NCBI Taxonomy" id="2978047"/>
    <lineage>
        <taxon>Archaea</taxon>
        <taxon>Candidatus Nanohalarchaeota</taxon>
        <taxon>Candidatus Nanohalarchaeota incertae sedis</taxon>
        <taxon>Candidatus Nanohalococcus</taxon>
    </lineage>
</organism>
<name>A0ABY8CE69_9ARCH</name>